<gene>
    <name evidence="1" type="primary">IML1_2</name>
    <name evidence="1" type="ORF">IWW38_003008</name>
</gene>
<reference evidence="1" key="1">
    <citation type="submission" date="2022-07" db="EMBL/GenBank/DDBJ databases">
        <title>Phylogenomic reconstructions and comparative analyses of Kickxellomycotina fungi.</title>
        <authorList>
            <person name="Reynolds N.K."/>
            <person name="Stajich J.E."/>
            <person name="Barry K."/>
            <person name="Grigoriev I.V."/>
            <person name="Crous P."/>
            <person name="Smith M.E."/>
        </authorList>
    </citation>
    <scope>NUCLEOTIDE SEQUENCE</scope>
    <source>
        <strain evidence="1">CBS 190363</strain>
    </source>
</reference>
<sequence length="536" mass="60131">SGSDDDSITPDVFPELSRRRSLRPLPKQLAQSRMFTLDLDQQRKSTRVENCKVHLDAVQNPMTCFHLSINWLNCTNHLIDEMVQGWSRMAEWCGMRLVEAPRAQDMTVHDNHPFHSPIRINLVNAPPAIESIFDEEWIREFEYFGNNDAESESGSSSSSGKSLDVGDYSDDDSGDYDEGWKRRRRIVRRMARCLPAYAFERELLEGQDFILDVEAEDNYPDSSMLQREYTYDRQGHRYTQYVHRSGTAFVQICGPGQFLWINNYLFTSHQTHLRPQAAAAAAAAAANQQQQQQHQPQPVDQAEAGALQPPPVSASNSSRYLAAGGAGGGGSGESRMVPPAYYPMKSLREMWPHQMLERHATEGLKEDEALPVATTTTMTTTTSRLQVDDQVAADFDSVNAATMRANYAKDIGAATTSKTPIMVMVDEDDSEFEEKSEAAAAAGPSPQTGAAVVEPNPDVLRGQFIEMSDNKNSLAMFWEQTIERYRSGWRDYVSGRFAAVSEQPKNRPMVVDLFSEGLWQKKWRRTTSVPPLSPAL</sequence>
<evidence type="ECO:0000313" key="2">
    <source>
        <dbReference type="Proteomes" id="UP001139981"/>
    </source>
</evidence>
<accession>A0ACC1M2J0</accession>
<proteinExistence type="predicted"/>
<organism evidence="1 2">
    <name type="scientific">Coemansia aciculifera</name>
    <dbReference type="NCBI Taxonomy" id="417176"/>
    <lineage>
        <taxon>Eukaryota</taxon>
        <taxon>Fungi</taxon>
        <taxon>Fungi incertae sedis</taxon>
        <taxon>Zoopagomycota</taxon>
        <taxon>Kickxellomycotina</taxon>
        <taxon>Kickxellomycetes</taxon>
        <taxon>Kickxellales</taxon>
        <taxon>Kickxellaceae</taxon>
        <taxon>Coemansia</taxon>
    </lineage>
</organism>
<dbReference type="EMBL" id="JANBVB010000615">
    <property type="protein sequence ID" value="KAJ2893014.1"/>
    <property type="molecule type" value="Genomic_DNA"/>
</dbReference>
<feature type="non-terminal residue" evidence="1">
    <location>
        <position position="1"/>
    </location>
</feature>
<keyword evidence="2" id="KW-1185">Reference proteome</keyword>
<name>A0ACC1M2J0_9FUNG</name>
<evidence type="ECO:0000313" key="1">
    <source>
        <dbReference type="EMBL" id="KAJ2893014.1"/>
    </source>
</evidence>
<dbReference type="Proteomes" id="UP001139981">
    <property type="component" value="Unassembled WGS sequence"/>
</dbReference>
<comment type="caution">
    <text evidence="1">The sequence shown here is derived from an EMBL/GenBank/DDBJ whole genome shotgun (WGS) entry which is preliminary data.</text>
</comment>
<protein>
    <submittedName>
        <fullName evidence="1">Vacuolar membrane-associated protein iml1</fullName>
    </submittedName>
</protein>